<dbReference type="Gene3D" id="2.60.120.380">
    <property type="match status" value="10"/>
</dbReference>
<protein>
    <submittedName>
        <fullName evidence="3">Pre-peptidase</fullName>
    </submittedName>
</protein>
<dbReference type="PANTHER" id="PTHR37835:SF1">
    <property type="entry name" value="ALPHA-CLOSTRIPAIN"/>
    <property type="match status" value="1"/>
</dbReference>
<dbReference type="OrthoDB" id="9765610at2"/>
<dbReference type="Pfam" id="PF03415">
    <property type="entry name" value="Peptidase_C11"/>
    <property type="match status" value="1"/>
</dbReference>
<feature type="compositionally biased region" description="Low complexity" evidence="1">
    <location>
        <begin position="503"/>
        <end position="514"/>
    </location>
</feature>
<sequence length="2212" mass="241450">MELSYRSGTYLYSVVNNNGVYSVRVYDFSNPNNCQLLHTIPLNNSSPVLSICGNSSGSEFLVADGSKVYNYNYDNQSGNWNSQTLLDLSSYQQAGIADIAVSETGILYLLLSDGTLKAYSKNGGSVTEIASVNAVEVNNDNFPKDLEVNGNAVYVAYVNSSHNDDGGLKIYVLNNGSFSFSTEISSMSVNDVAVGPNGEAYVVDSESNKVIKVTFDEKQQLHTTEIPINGGIPNEVETDGTRVYVRVDSQNQDSIKLVDFDSQSVQDVVSGGNYGDILPFKYGNEAYLVISNAGTFEPTLYDVENVSNPQVISLPPGGETGGESGEGGGTLPPGGETGGESGEGGGTLPPGGETGGESGEGGGTLPPGGETGGESGEGGGTLPPGGETGGESGEGGGTLPPGGETGELPTGQGCSQSDDFPDSINDINDDTPNAIIDFSGQNNQNSVSKQGQINCNMDSDYFKVKVENGKAYKVSISGNAYAIPVDSQGNFLFDSINIKWLPPEENSQSGSSSESPEESTLSFQQPPFIIVPSGDFYIDVMGMENEGNYTLTIEEQDFSSTSSSNDDAPDYIISNIQTIQLSNSQGSTNGSLEIEEDRDIYKFTATQGKYYKVTIPLLNDVPQGTWIGVMVADSNGRILWDGVSQIQEQNRAGIIFQANQAGDYYVLVEGGIPNDNNGSDNVKYNYDLKIEEVTINDDIPDYTHAVTVDLSSNNSFSSNNTIELSGDKDYFKLSALQGDSYEIVVKDNDNNSDLFPHIDIVQIDQNGTETYVVEGVSYQPVDPSEFSNPTGIREKLTFTPQSNGDYYIVVQDWNTGDYTVEVREITDDHPNSINANFADSDDVVNLGSQAAQTDVTVTGSIETLNDVDYLKLNVEQGKTYQIELSIDSNQMLFPFLDVLDQSGMPVSDVQWLYVNDTNPSDGLTIEKLSFIPSTDGPFYLMISGDGFNTGDYTVKVKKIDLQQNPDNHPDSISDSFGSDDIFDLNNTDSNGYSSISGTINTATDVDYFKLPVEAGKVYEIDLSSSNGYPWIDVYKSDGSSAWDEIDVDWSSGNKLYLVPRSDGNYFIAVGDWQEGTNYTVKVKEVNVQNDDHPNSVSGTFSTDDIFDFQNSNEDSINVSKNSNFDPDYLKFHANAGETYEFWIETNSNSFYPWLKVVDFQGNDVYDVQYLWEGNQEKVAFTPSSEGDYYISVEGTGIGSCTVHARRFYLNQDDHADSVNEVTDNDVINLSNGQADISASLESLQDVDVFKLPVESGNYYKIQIIRPGDSTQEWRWAYADVLDEDGIPLWETDKWDEVTYVWEDFQNHNQNQYVVDSFVLSPSESTDYYIKVDGDTGNYIVHVEKQTLQQDDHPDKIDDIFGSDDTFVASSINSNGTTQNGNLGAEFDKDIFKFTVDANSVGKEFEIKLTTSDSDFYPYFDILDNNGNYVWENVEWNWDNLGNGEVEKITFTPSEQGDYYIRVAGWQTGDYDLTIRTTSTQDVPSDNSTTATVAVDDSNGYTGSLETATDEDWIKVNLTVGNVYKFTIESKDTDVYAQLLDSSGSFLAFDDDSGEGTNAEFYYKANSDGDYYIDVGGYSPGDYAVKVEQVDTSSDSEADSTTTTAIINVGGSYQGGIDYPFDVDWIKVSLRANQTYTIDLSGITLEDTKIAGIYDSYGNLIPNTSNDNKDAFTTDSSLTFTPQATGNYYIAVESALPVDTGTYLLRINQQSSSSQSTSDSEGNDINNTINTAINIDSLGTPVDGTIDYGGDEDMFKVHLVGGRTYGVAMLGADSNEGTLPDPKIIEIEDRSGNKIVDGNDNNGISLDSFVEFTPNQTGDYYIKVSAADSDQIGTYKMVISEIQQNVDIASSSNQGDWTIMVYMAADNNLEPYALKDLNEMEAANLPSNVKVTFLLDRIDGYDDSQGGWSGTKQGIISHDNDKTFISSPMEDVGEKDMGDPNTLKDFINWSIQTAPAQHYALVIWNHGDGIRGAAVDDTDGDYLSISEVAQALRSSNLPNNKVDVLGFDACLMGTLDVLYGVKDVANYIVASEELEPADGWDYEGWFNAVNSDTNGVTTQELVQYAVNSYVSAYNSYPETVTLSAFDTSKVNNVINAFKELNDELRNLTGSTAAQVKSTMSQVEKFGSFDSYIDLKDLADKIENVVNNGSNLYTDADNLKTKVNSLVVSHDSNILDDNSVSIYYPGYNDTDYINNVSLIADVTDLANFFDFFTS</sequence>
<feature type="region of interest" description="Disordered" evidence="1">
    <location>
        <begin position="310"/>
        <end position="449"/>
    </location>
</feature>
<reference evidence="3 4" key="1">
    <citation type="submission" date="2018-10" db="EMBL/GenBank/DDBJ databases">
        <title>Genomic Encyclopedia of Type Strains, Phase IV (KMG-IV): sequencing the most valuable type-strain genomes for metagenomic binning, comparative biology and taxonomic classification.</title>
        <authorList>
            <person name="Goeker M."/>
        </authorList>
    </citation>
    <scope>NUCLEOTIDE SEQUENCE [LARGE SCALE GENOMIC DNA]</scope>
    <source>
        <strain evidence="3 4">DSM 15521</strain>
    </source>
</reference>
<comment type="caution">
    <text evidence="3">The sequence shown here is derived from an EMBL/GenBank/DDBJ whole genome shotgun (WGS) entry which is preliminary data.</text>
</comment>
<evidence type="ECO:0000313" key="3">
    <source>
        <dbReference type="EMBL" id="RKQ60591.1"/>
    </source>
</evidence>
<dbReference type="EMBL" id="RBIE01000003">
    <property type="protein sequence ID" value="RKQ60591.1"/>
    <property type="molecule type" value="Genomic_DNA"/>
</dbReference>
<dbReference type="RefSeq" id="WP_121171471.1">
    <property type="nucleotide sequence ID" value="NZ_RBIE01000003.1"/>
</dbReference>
<dbReference type="SUPFAM" id="SSF75011">
    <property type="entry name" value="3-carboxy-cis,cis-mucoante lactonizing enzyme"/>
    <property type="match status" value="1"/>
</dbReference>
<dbReference type="InterPro" id="IPR007280">
    <property type="entry name" value="Peptidase_C_arc/bac"/>
</dbReference>
<evidence type="ECO:0000256" key="1">
    <source>
        <dbReference type="SAM" id="MobiDB-lite"/>
    </source>
</evidence>
<dbReference type="InterPro" id="IPR005077">
    <property type="entry name" value="Peptidase_C11"/>
</dbReference>
<dbReference type="Gene3D" id="3.40.50.11970">
    <property type="match status" value="1"/>
</dbReference>
<proteinExistence type="predicted"/>
<accession>A0A420W649</accession>
<dbReference type="Proteomes" id="UP000280881">
    <property type="component" value="Unassembled WGS sequence"/>
</dbReference>
<feature type="region of interest" description="Disordered" evidence="1">
    <location>
        <begin position="503"/>
        <end position="524"/>
    </location>
</feature>
<feature type="compositionally biased region" description="Polar residues" evidence="1">
    <location>
        <begin position="439"/>
        <end position="449"/>
    </location>
</feature>
<feature type="compositionally biased region" description="Gly residues" evidence="1">
    <location>
        <begin position="318"/>
        <end position="405"/>
    </location>
</feature>
<evidence type="ECO:0000259" key="2">
    <source>
        <dbReference type="Pfam" id="PF04151"/>
    </source>
</evidence>
<keyword evidence="4" id="KW-1185">Reference proteome</keyword>
<feature type="domain" description="Peptidase C-terminal archaeal/bacterial" evidence="2">
    <location>
        <begin position="1621"/>
        <end position="1693"/>
    </location>
</feature>
<name>A0A420W649_9BACT</name>
<organism evidence="3 4">
    <name type="scientific">Thermovibrio guaymasensis</name>
    <dbReference type="NCBI Taxonomy" id="240167"/>
    <lineage>
        <taxon>Bacteria</taxon>
        <taxon>Pseudomonadati</taxon>
        <taxon>Aquificota</taxon>
        <taxon>Aquificia</taxon>
        <taxon>Desulfurobacteriales</taxon>
        <taxon>Desulfurobacteriaceae</taxon>
        <taxon>Thermovibrio</taxon>
    </lineage>
</organism>
<dbReference type="PANTHER" id="PTHR37835">
    <property type="entry name" value="ALPHA-CLOSTRIPAIN"/>
    <property type="match status" value="1"/>
</dbReference>
<dbReference type="Pfam" id="PF04151">
    <property type="entry name" value="PPC"/>
    <property type="match status" value="1"/>
</dbReference>
<dbReference type="SUPFAM" id="SSF89260">
    <property type="entry name" value="Collagen-binding domain"/>
    <property type="match status" value="3"/>
</dbReference>
<gene>
    <name evidence="3" type="ORF">C7457_1413</name>
</gene>
<evidence type="ECO:0000313" key="4">
    <source>
        <dbReference type="Proteomes" id="UP000280881"/>
    </source>
</evidence>